<dbReference type="Proteomes" id="UP001187868">
    <property type="component" value="Unassembled WGS sequence"/>
</dbReference>
<sequence>MLSFFAFRLMTMDFGKRLSALRKNRQLTQAALAEKVGCHITMIRRYESNEVQPTLEIIRKLACALSVSADTLIFDEEERGPDDELRLQFEAISQFSPEEKAVAKVLLESLILKHDANRFSRSK</sequence>
<dbReference type="InterPro" id="IPR050807">
    <property type="entry name" value="TransReg_Diox_bact_type"/>
</dbReference>
<dbReference type="PANTHER" id="PTHR46797:SF1">
    <property type="entry name" value="METHYLPHOSPHONATE SYNTHASE"/>
    <property type="match status" value="1"/>
</dbReference>
<dbReference type="NCBIfam" id="NF041951">
    <property type="entry name" value="phage_RstR"/>
    <property type="match status" value="1"/>
</dbReference>
<dbReference type="EMBL" id="JAWLLM010000002">
    <property type="protein sequence ID" value="MDV7041471.1"/>
    <property type="molecule type" value="Genomic_DNA"/>
</dbReference>
<name>A0ABU4EBR3_9GAMM</name>
<keyword evidence="4" id="KW-1185">Reference proteome</keyword>
<proteinExistence type="predicted"/>
<dbReference type="SUPFAM" id="SSF47413">
    <property type="entry name" value="lambda repressor-like DNA-binding domains"/>
    <property type="match status" value="1"/>
</dbReference>
<dbReference type="InterPro" id="IPR001387">
    <property type="entry name" value="Cro/C1-type_HTH"/>
</dbReference>
<dbReference type="PANTHER" id="PTHR46797">
    <property type="entry name" value="HTH-TYPE TRANSCRIPTIONAL REGULATOR"/>
    <property type="match status" value="1"/>
</dbReference>
<dbReference type="SMART" id="SM00530">
    <property type="entry name" value="HTH_XRE"/>
    <property type="match status" value="1"/>
</dbReference>
<comment type="caution">
    <text evidence="3">The sequence shown here is derived from an EMBL/GenBank/DDBJ whole genome shotgun (WGS) entry which is preliminary data.</text>
</comment>
<dbReference type="PROSITE" id="PS50943">
    <property type="entry name" value="HTH_CROC1"/>
    <property type="match status" value="1"/>
</dbReference>
<gene>
    <name evidence="3" type="ORF">RUJ08_04965</name>
</gene>
<evidence type="ECO:0000259" key="2">
    <source>
        <dbReference type="PROSITE" id="PS50943"/>
    </source>
</evidence>
<evidence type="ECO:0000256" key="1">
    <source>
        <dbReference type="ARBA" id="ARBA00023125"/>
    </source>
</evidence>
<dbReference type="Gene3D" id="1.10.260.40">
    <property type="entry name" value="lambda repressor-like DNA-binding domains"/>
    <property type="match status" value="1"/>
</dbReference>
<keyword evidence="1" id="KW-0238">DNA-binding</keyword>
<dbReference type="InterPro" id="IPR010982">
    <property type="entry name" value="Lambda_DNA-bd_dom_sf"/>
</dbReference>
<dbReference type="RefSeq" id="WP_239788804.1">
    <property type="nucleotide sequence ID" value="NZ_JAWLLJ010000010.1"/>
</dbReference>
<organism evidence="3 4">
    <name type="scientific">Dickeya solani</name>
    <dbReference type="NCBI Taxonomy" id="1089444"/>
    <lineage>
        <taxon>Bacteria</taxon>
        <taxon>Pseudomonadati</taxon>
        <taxon>Pseudomonadota</taxon>
        <taxon>Gammaproteobacteria</taxon>
        <taxon>Enterobacterales</taxon>
        <taxon>Pectobacteriaceae</taxon>
        <taxon>Dickeya</taxon>
    </lineage>
</organism>
<evidence type="ECO:0000313" key="4">
    <source>
        <dbReference type="Proteomes" id="UP001187868"/>
    </source>
</evidence>
<feature type="domain" description="HTH cro/C1-type" evidence="2">
    <location>
        <begin position="18"/>
        <end position="72"/>
    </location>
</feature>
<reference evidence="3 4" key="1">
    <citation type="submission" date="2023-10" db="EMBL/GenBank/DDBJ databases">
        <title>Clonality and diversity in the soft rot Dickeya solani phytopathogen.</title>
        <authorList>
            <person name="Pedron J."/>
            <person name="Van Gijisegem F."/>
            <person name="Portier P."/>
            <person name="Taghouti G."/>
        </authorList>
    </citation>
    <scope>NUCLEOTIDE SEQUENCE [LARGE SCALE GENOMIC DNA]</scope>
    <source>
        <strain evidence="3 4">FVG2-MFV017-A9</strain>
    </source>
</reference>
<dbReference type="Pfam" id="PF01381">
    <property type="entry name" value="HTH_3"/>
    <property type="match status" value="1"/>
</dbReference>
<accession>A0ABU4EBR3</accession>
<protein>
    <submittedName>
        <fullName evidence="3">Helix-turn-helix transcriptional regulator</fullName>
    </submittedName>
</protein>
<evidence type="ECO:0000313" key="3">
    <source>
        <dbReference type="EMBL" id="MDV7041471.1"/>
    </source>
</evidence>
<dbReference type="InterPro" id="IPR049639">
    <property type="entry name" value="RstR"/>
</dbReference>
<dbReference type="CDD" id="cd00093">
    <property type="entry name" value="HTH_XRE"/>
    <property type="match status" value="1"/>
</dbReference>